<evidence type="ECO:0000313" key="1">
    <source>
        <dbReference type="EMBL" id="KAG5570384.1"/>
    </source>
</evidence>
<dbReference type="EMBL" id="JACXVP010000012">
    <property type="protein sequence ID" value="KAG5570384.1"/>
    <property type="molecule type" value="Genomic_DNA"/>
</dbReference>
<gene>
    <name evidence="1" type="ORF">H5410_060150</name>
</gene>
<accession>A0A9J5W557</accession>
<evidence type="ECO:0000313" key="2">
    <source>
        <dbReference type="Proteomes" id="UP000824120"/>
    </source>
</evidence>
<organism evidence="1 2">
    <name type="scientific">Solanum commersonii</name>
    <name type="common">Commerson's wild potato</name>
    <name type="synonym">Commerson's nightshade</name>
    <dbReference type="NCBI Taxonomy" id="4109"/>
    <lineage>
        <taxon>Eukaryota</taxon>
        <taxon>Viridiplantae</taxon>
        <taxon>Streptophyta</taxon>
        <taxon>Embryophyta</taxon>
        <taxon>Tracheophyta</taxon>
        <taxon>Spermatophyta</taxon>
        <taxon>Magnoliopsida</taxon>
        <taxon>eudicotyledons</taxon>
        <taxon>Gunneridae</taxon>
        <taxon>Pentapetalae</taxon>
        <taxon>asterids</taxon>
        <taxon>lamiids</taxon>
        <taxon>Solanales</taxon>
        <taxon>Solanaceae</taxon>
        <taxon>Solanoideae</taxon>
        <taxon>Solaneae</taxon>
        <taxon>Solanum</taxon>
    </lineage>
</organism>
<sequence>MGQYHLHWILGILRRIACLHQRKRGVFGVRLNGSNKKGKENMGVKKLMRKAMKVQEKINSEDE</sequence>
<protein>
    <submittedName>
        <fullName evidence="1">Uncharacterized protein</fullName>
    </submittedName>
</protein>
<reference evidence="1 2" key="1">
    <citation type="submission" date="2020-09" db="EMBL/GenBank/DDBJ databases">
        <title>De no assembly of potato wild relative species, Solanum commersonii.</title>
        <authorList>
            <person name="Cho K."/>
        </authorList>
    </citation>
    <scope>NUCLEOTIDE SEQUENCE [LARGE SCALE GENOMIC DNA]</scope>
    <source>
        <strain evidence="1">LZ3.2</strain>
        <tissue evidence="1">Leaf</tissue>
    </source>
</reference>
<comment type="caution">
    <text evidence="1">The sequence shown here is derived from an EMBL/GenBank/DDBJ whole genome shotgun (WGS) entry which is preliminary data.</text>
</comment>
<proteinExistence type="predicted"/>
<keyword evidence="2" id="KW-1185">Reference proteome</keyword>
<name>A0A9J5W557_SOLCO</name>
<dbReference type="Proteomes" id="UP000824120">
    <property type="component" value="Chromosome 12"/>
</dbReference>
<dbReference type="AlphaFoldDB" id="A0A9J5W557"/>